<dbReference type="Proteomes" id="UP001385951">
    <property type="component" value="Unassembled WGS sequence"/>
</dbReference>
<proteinExistence type="predicted"/>
<protein>
    <submittedName>
        <fullName evidence="1">Uncharacterized protein</fullName>
    </submittedName>
</protein>
<dbReference type="Pfam" id="PF00657">
    <property type="entry name" value="Lipase_GDSL"/>
    <property type="match status" value="1"/>
</dbReference>
<name>A0AAW0GFY4_9APHY</name>
<reference evidence="1 2" key="1">
    <citation type="submission" date="2022-09" db="EMBL/GenBank/DDBJ databases">
        <authorList>
            <person name="Palmer J.M."/>
        </authorList>
    </citation>
    <scope>NUCLEOTIDE SEQUENCE [LARGE SCALE GENOMIC DNA]</scope>
    <source>
        <strain evidence="1 2">DSM 7382</strain>
    </source>
</reference>
<gene>
    <name evidence="1" type="ORF">QCA50_004921</name>
</gene>
<dbReference type="InterPro" id="IPR001087">
    <property type="entry name" value="GDSL"/>
</dbReference>
<dbReference type="Gene3D" id="3.40.50.1110">
    <property type="entry name" value="SGNH hydrolase"/>
    <property type="match status" value="1"/>
</dbReference>
<evidence type="ECO:0000313" key="1">
    <source>
        <dbReference type="EMBL" id="KAK7691522.1"/>
    </source>
</evidence>
<comment type="caution">
    <text evidence="1">The sequence shown here is derived from an EMBL/GenBank/DDBJ whole genome shotgun (WGS) entry which is preliminary data.</text>
</comment>
<dbReference type="EMBL" id="JASBNA010000005">
    <property type="protein sequence ID" value="KAK7691522.1"/>
    <property type="molecule type" value="Genomic_DNA"/>
</dbReference>
<dbReference type="AlphaFoldDB" id="A0AAW0GFY4"/>
<sequence length="105" mass="12342">MHRTPFWPGEPNEPSPIIVHWNKTLREYASQFMATHPDANVFVWSSYELFNKILDDPKKYGLEEEDRKRMGGSIWFDHIHPTTKVHKEIARDMVAFLEATQSNAE</sequence>
<keyword evidence="2" id="KW-1185">Reference proteome</keyword>
<dbReference type="GO" id="GO:0016788">
    <property type="term" value="F:hydrolase activity, acting on ester bonds"/>
    <property type="evidence" value="ECO:0007669"/>
    <property type="project" value="InterPro"/>
</dbReference>
<dbReference type="SUPFAM" id="SSF52266">
    <property type="entry name" value="SGNH hydrolase"/>
    <property type="match status" value="1"/>
</dbReference>
<evidence type="ECO:0000313" key="2">
    <source>
        <dbReference type="Proteomes" id="UP001385951"/>
    </source>
</evidence>
<organism evidence="1 2">
    <name type="scientific">Cerrena zonata</name>
    <dbReference type="NCBI Taxonomy" id="2478898"/>
    <lineage>
        <taxon>Eukaryota</taxon>
        <taxon>Fungi</taxon>
        <taxon>Dikarya</taxon>
        <taxon>Basidiomycota</taxon>
        <taxon>Agaricomycotina</taxon>
        <taxon>Agaricomycetes</taxon>
        <taxon>Polyporales</taxon>
        <taxon>Cerrenaceae</taxon>
        <taxon>Cerrena</taxon>
    </lineage>
</organism>
<dbReference type="InterPro" id="IPR036514">
    <property type="entry name" value="SGNH_hydro_sf"/>
</dbReference>
<accession>A0AAW0GFY4</accession>